<dbReference type="SUPFAM" id="SSF55811">
    <property type="entry name" value="Nudix"/>
    <property type="match status" value="1"/>
</dbReference>
<gene>
    <name evidence="6" type="ORF">NE863_04025</name>
</gene>
<dbReference type="GO" id="GO:0016787">
    <property type="term" value="F:hydrolase activity"/>
    <property type="evidence" value="ECO:0007669"/>
    <property type="project" value="UniProtKB-KW"/>
</dbReference>
<dbReference type="InterPro" id="IPR020084">
    <property type="entry name" value="NUDIX_hydrolase_CS"/>
</dbReference>
<dbReference type="CDD" id="cd04673">
    <property type="entry name" value="NUDIX_ADPRase"/>
    <property type="match status" value="1"/>
</dbReference>
<feature type="domain" description="Nudix hydrolase" evidence="5">
    <location>
        <begin position="5"/>
        <end position="134"/>
    </location>
</feature>
<dbReference type="PRINTS" id="PR00502">
    <property type="entry name" value="NUDIXFAMILY"/>
</dbReference>
<dbReference type="OrthoDB" id="9761969at2"/>
<name>A0A9Q8Y9T1_ENSAD</name>
<evidence type="ECO:0000256" key="3">
    <source>
        <dbReference type="RuleBase" id="RU003476"/>
    </source>
</evidence>
<evidence type="ECO:0000313" key="7">
    <source>
        <dbReference type="Proteomes" id="UP001055460"/>
    </source>
</evidence>
<dbReference type="PANTHER" id="PTHR43736:SF1">
    <property type="entry name" value="DIHYDRONEOPTERIN TRIPHOSPHATE DIPHOSPHATASE"/>
    <property type="match status" value="1"/>
</dbReference>
<evidence type="ECO:0000256" key="4">
    <source>
        <dbReference type="SAM" id="MobiDB-lite"/>
    </source>
</evidence>
<dbReference type="InterPro" id="IPR000086">
    <property type="entry name" value="NUDIX_hydrolase_dom"/>
</dbReference>
<dbReference type="PROSITE" id="PS51462">
    <property type="entry name" value="NUDIX"/>
    <property type="match status" value="1"/>
</dbReference>
<evidence type="ECO:0000256" key="2">
    <source>
        <dbReference type="ARBA" id="ARBA00022801"/>
    </source>
</evidence>
<proteinExistence type="inferred from homology"/>
<dbReference type="AlphaFoldDB" id="A0A9Q8Y9T1"/>
<evidence type="ECO:0000259" key="5">
    <source>
        <dbReference type="PROSITE" id="PS51462"/>
    </source>
</evidence>
<evidence type="ECO:0000256" key="1">
    <source>
        <dbReference type="ARBA" id="ARBA00001946"/>
    </source>
</evidence>
<dbReference type="PROSITE" id="PS00893">
    <property type="entry name" value="NUDIX_BOX"/>
    <property type="match status" value="1"/>
</dbReference>
<feature type="region of interest" description="Disordered" evidence="4">
    <location>
        <begin position="134"/>
        <end position="157"/>
    </location>
</feature>
<dbReference type="InterPro" id="IPR020476">
    <property type="entry name" value="Nudix_hydrolase"/>
</dbReference>
<keyword evidence="2 3" id="KW-0378">Hydrolase</keyword>
<dbReference type="InterPro" id="IPR015797">
    <property type="entry name" value="NUDIX_hydrolase-like_dom_sf"/>
</dbReference>
<dbReference type="RefSeq" id="WP_090294622.1">
    <property type="nucleotide sequence ID" value="NZ_CAXURO020000001.1"/>
</dbReference>
<evidence type="ECO:0000313" key="6">
    <source>
        <dbReference type="EMBL" id="USJ25260.1"/>
    </source>
</evidence>
<dbReference type="Gene3D" id="3.90.79.10">
    <property type="entry name" value="Nucleoside Triphosphate Pyrophosphohydrolase"/>
    <property type="match status" value="1"/>
</dbReference>
<comment type="similarity">
    <text evidence="3">Belongs to the Nudix hydrolase family.</text>
</comment>
<protein>
    <submittedName>
        <fullName evidence="6">NUDIX domain-containing protein</fullName>
    </submittedName>
</protein>
<dbReference type="EMBL" id="CP098807">
    <property type="protein sequence ID" value="USJ25260.1"/>
    <property type="molecule type" value="Genomic_DNA"/>
</dbReference>
<dbReference type="PANTHER" id="PTHR43736">
    <property type="entry name" value="ADP-RIBOSE PYROPHOSPHATASE"/>
    <property type="match status" value="1"/>
</dbReference>
<dbReference type="Pfam" id="PF00293">
    <property type="entry name" value="NUDIX"/>
    <property type="match status" value="1"/>
</dbReference>
<accession>A0A9Q8Y9T1</accession>
<organism evidence="6 7">
    <name type="scientific">Ensifer adhaerens</name>
    <name type="common">Sinorhizobium morelense</name>
    <dbReference type="NCBI Taxonomy" id="106592"/>
    <lineage>
        <taxon>Bacteria</taxon>
        <taxon>Pseudomonadati</taxon>
        <taxon>Pseudomonadota</taxon>
        <taxon>Alphaproteobacteria</taxon>
        <taxon>Hyphomicrobiales</taxon>
        <taxon>Rhizobiaceae</taxon>
        <taxon>Sinorhizobium/Ensifer group</taxon>
        <taxon>Ensifer</taxon>
    </lineage>
</organism>
<sequence length="157" mass="16919">MMPTKPELASSVILERDSRYLLVRRANPPSADMYAFPGGRAEPGETPEETALRELFEETGIKARDPVLFEIYDLPGRESEGRHFLLSVFRAEADADAVAVASDDAAGLGWFTPEEIFALPIPDSVRECVERLSGTGANAATSGDGLETADNSGLMKS</sequence>
<reference evidence="6" key="1">
    <citation type="submission" date="2022-06" db="EMBL/GenBank/DDBJ databases">
        <title>Physiological and biochemical characterization and genomic elucidation of a strain of the genus Ensifer adhaerens M8 that combines arsenic oxidation and chromium reduction.</title>
        <authorList>
            <person name="Li X."/>
            <person name="Yu c."/>
        </authorList>
    </citation>
    <scope>NUCLEOTIDE SEQUENCE</scope>
    <source>
        <strain evidence="6">M8</strain>
    </source>
</reference>
<dbReference type="Proteomes" id="UP001055460">
    <property type="component" value="Chromosome"/>
</dbReference>
<comment type="cofactor">
    <cofactor evidence="1">
        <name>Mg(2+)</name>
        <dbReference type="ChEBI" id="CHEBI:18420"/>
    </cofactor>
</comment>